<dbReference type="SUPFAM" id="SSF55781">
    <property type="entry name" value="GAF domain-like"/>
    <property type="match status" value="1"/>
</dbReference>
<organism evidence="7">
    <name type="scientific">Salinimicrobium catena</name>
    <dbReference type="NCBI Taxonomy" id="390640"/>
    <lineage>
        <taxon>Bacteria</taxon>
        <taxon>Pseudomonadati</taxon>
        <taxon>Bacteroidota</taxon>
        <taxon>Flavobacteriia</taxon>
        <taxon>Flavobacteriales</taxon>
        <taxon>Flavobacteriaceae</taxon>
        <taxon>Salinimicrobium</taxon>
    </lineage>
</organism>
<proteinExistence type="predicted"/>
<evidence type="ECO:0000256" key="4">
    <source>
        <dbReference type="ARBA" id="ARBA00022679"/>
    </source>
</evidence>
<dbReference type="PRINTS" id="PR00344">
    <property type="entry name" value="BCTRLSENSOR"/>
</dbReference>
<dbReference type="EMBL" id="DSEE01000008">
    <property type="protein sequence ID" value="HER39608.1"/>
    <property type="molecule type" value="Genomic_DNA"/>
</dbReference>
<sequence length="399" mass="43944">MDPEISNPTEGEAARLDVLKKYGILDTPPDGSFDTITRLAAKLLKVPISIISLVDVDRIWFKSKHGMNVSEVPRDPGLCASAIMESDLYLVEDARKDPRTLAHPLVAGEFGLQFYSAVPLRTKEGFNLGTLCVIDREPRQLSSEERDILKDLAELVMNQIELQLEARLAVQHHHKILNTTAHDLKNPVSIMPLLADLIMENKQNPGAIDDISKQIKDAGRRMANTINSLIDSALEDSDSMQLRLKNVELSQLVRGVVDANLAPARKKGQELIVETLENCRIYADLRKITEVVDNVVSNAIKFSGANKRITVSLKRSGEKAVLKVKDNGPGLTRDDLKNLFRRFTSLSAEPTGGESSTGLGLFLAKEIVQAHNGSIYAESEGKGKGSTFTIEFPLAEDQE</sequence>
<evidence type="ECO:0000256" key="2">
    <source>
        <dbReference type="ARBA" id="ARBA00012438"/>
    </source>
</evidence>
<evidence type="ECO:0000256" key="3">
    <source>
        <dbReference type="ARBA" id="ARBA00022553"/>
    </source>
</evidence>
<dbReference type="SUPFAM" id="SSF55874">
    <property type="entry name" value="ATPase domain of HSP90 chaperone/DNA topoisomerase II/histidine kinase"/>
    <property type="match status" value="1"/>
</dbReference>
<evidence type="ECO:0000256" key="5">
    <source>
        <dbReference type="ARBA" id="ARBA00022777"/>
    </source>
</evidence>
<dbReference type="InterPro" id="IPR003594">
    <property type="entry name" value="HATPase_dom"/>
</dbReference>
<dbReference type="SMART" id="SM00065">
    <property type="entry name" value="GAF"/>
    <property type="match status" value="1"/>
</dbReference>
<protein>
    <recommendedName>
        <fullName evidence="2">histidine kinase</fullName>
        <ecNumber evidence="2">2.7.13.3</ecNumber>
    </recommendedName>
</protein>
<evidence type="ECO:0000259" key="6">
    <source>
        <dbReference type="PROSITE" id="PS50109"/>
    </source>
</evidence>
<dbReference type="Pfam" id="PF02518">
    <property type="entry name" value="HATPase_c"/>
    <property type="match status" value="1"/>
</dbReference>
<dbReference type="PROSITE" id="PS50109">
    <property type="entry name" value="HIS_KIN"/>
    <property type="match status" value="1"/>
</dbReference>
<dbReference type="SUPFAM" id="SSF47384">
    <property type="entry name" value="Homodimeric domain of signal transducing histidine kinase"/>
    <property type="match status" value="1"/>
</dbReference>
<comment type="caution">
    <text evidence="7">The sequence shown here is derived from an EMBL/GenBank/DDBJ whole genome shotgun (WGS) entry which is preliminary data.</text>
</comment>
<feature type="domain" description="Histidine kinase" evidence="6">
    <location>
        <begin position="179"/>
        <end position="396"/>
    </location>
</feature>
<dbReference type="InterPro" id="IPR036097">
    <property type="entry name" value="HisK_dim/P_sf"/>
</dbReference>
<dbReference type="InterPro" id="IPR003661">
    <property type="entry name" value="HisK_dim/P_dom"/>
</dbReference>
<dbReference type="PANTHER" id="PTHR43102:SF2">
    <property type="entry name" value="GAF DOMAIN-CONTAINING PROTEIN"/>
    <property type="match status" value="1"/>
</dbReference>
<dbReference type="Gene3D" id="3.30.565.10">
    <property type="entry name" value="Histidine kinase-like ATPase, C-terminal domain"/>
    <property type="match status" value="1"/>
</dbReference>
<evidence type="ECO:0000256" key="1">
    <source>
        <dbReference type="ARBA" id="ARBA00000085"/>
    </source>
</evidence>
<dbReference type="SMART" id="SM00388">
    <property type="entry name" value="HisKA"/>
    <property type="match status" value="1"/>
</dbReference>
<dbReference type="Proteomes" id="UP000885753">
    <property type="component" value="Unassembled WGS sequence"/>
</dbReference>
<dbReference type="InterPro" id="IPR003018">
    <property type="entry name" value="GAF"/>
</dbReference>
<keyword evidence="4" id="KW-0808">Transferase</keyword>
<gene>
    <name evidence="7" type="ORF">ENO10_00130</name>
</gene>
<keyword evidence="5 7" id="KW-0418">Kinase</keyword>
<dbReference type="CDD" id="cd00082">
    <property type="entry name" value="HisKA"/>
    <property type="match status" value="1"/>
</dbReference>
<evidence type="ECO:0000313" key="7">
    <source>
        <dbReference type="EMBL" id="HER39608.1"/>
    </source>
</evidence>
<accession>A0A7C2R060</accession>
<dbReference type="CDD" id="cd00075">
    <property type="entry name" value="HATPase"/>
    <property type="match status" value="1"/>
</dbReference>
<dbReference type="SMART" id="SM00387">
    <property type="entry name" value="HATPase_c"/>
    <property type="match status" value="1"/>
</dbReference>
<dbReference type="InterPro" id="IPR036890">
    <property type="entry name" value="HATPase_C_sf"/>
</dbReference>
<dbReference type="InterPro" id="IPR029016">
    <property type="entry name" value="GAF-like_dom_sf"/>
</dbReference>
<dbReference type="Pfam" id="PF01590">
    <property type="entry name" value="GAF"/>
    <property type="match status" value="1"/>
</dbReference>
<dbReference type="Gene3D" id="1.10.287.130">
    <property type="match status" value="1"/>
</dbReference>
<comment type="catalytic activity">
    <reaction evidence="1">
        <text>ATP + protein L-histidine = ADP + protein N-phospho-L-histidine.</text>
        <dbReference type="EC" id="2.7.13.3"/>
    </reaction>
</comment>
<reference evidence="7" key="1">
    <citation type="journal article" date="2020" name="mSystems">
        <title>Genome- and Community-Level Interaction Insights into Carbon Utilization and Element Cycling Functions of Hydrothermarchaeota in Hydrothermal Sediment.</title>
        <authorList>
            <person name="Zhou Z."/>
            <person name="Liu Y."/>
            <person name="Xu W."/>
            <person name="Pan J."/>
            <person name="Luo Z.H."/>
            <person name="Li M."/>
        </authorList>
    </citation>
    <scope>NUCLEOTIDE SEQUENCE [LARGE SCALE GENOMIC DNA]</scope>
    <source>
        <strain evidence="7">SpSt-1235</strain>
    </source>
</reference>
<dbReference type="FunFam" id="3.30.565.10:FF:000006">
    <property type="entry name" value="Sensor histidine kinase WalK"/>
    <property type="match status" value="1"/>
</dbReference>
<dbReference type="PANTHER" id="PTHR43102">
    <property type="entry name" value="SLR1143 PROTEIN"/>
    <property type="match status" value="1"/>
</dbReference>
<dbReference type="Gene3D" id="3.30.450.40">
    <property type="match status" value="1"/>
</dbReference>
<dbReference type="GO" id="GO:0000155">
    <property type="term" value="F:phosphorelay sensor kinase activity"/>
    <property type="evidence" value="ECO:0007669"/>
    <property type="project" value="InterPro"/>
</dbReference>
<keyword evidence="3" id="KW-0597">Phosphoprotein</keyword>
<dbReference type="InterPro" id="IPR004358">
    <property type="entry name" value="Sig_transdc_His_kin-like_C"/>
</dbReference>
<dbReference type="AlphaFoldDB" id="A0A7C2R060"/>
<name>A0A7C2R060_9FLAO</name>
<dbReference type="InterPro" id="IPR005467">
    <property type="entry name" value="His_kinase_dom"/>
</dbReference>
<dbReference type="EC" id="2.7.13.3" evidence="2"/>